<dbReference type="EMBL" id="ASAD01000003">
    <property type="protein sequence ID" value="EON93925.1"/>
    <property type="molecule type" value="Genomic_DNA"/>
</dbReference>
<dbReference type="eggNOG" id="COG1817">
    <property type="taxonomic scope" value="Bacteria"/>
</dbReference>
<evidence type="ECO:0008006" key="3">
    <source>
        <dbReference type="Google" id="ProtNLM"/>
    </source>
</evidence>
<dbReference type="PANTHER" id="PTHR39662">
    <property type="entry name" value="DUF354 DOMAIN-CONTAINING PROTEIN-RELATED"/>
    <property type="match status" value="1"/>
</dbReference>
<proteinExistence type="predicted"/>
<comment type="caution">
    <text evidence="1">The sequence shown here is derived from an EMBL/GenBank/DDBJ whole genome shotgun (WGS) entry which is preliminary data.</text>
</comment>
<reference evidence="1 2" key="1">
    <citation type="journal article" date="2013" name="Genome Announc.">
        <title>Draft Genome Sequence of the Moderately Halophilic Bacterium Marinobacter lipolyticus Strain SM19.</title>
        <authorList>
            <person name="Papke R.T."/>
            <person name="de la Haba R.R."/>
            <person name="Infante-Dominguez C."/>
            <person name="Perez D."/>
            <person name="Sanchez-Porro C."/>
            <person name="Lapierre P."/>
            <person name="Ventosa A."/>
        </authorList>
    </citation>
    <scope>NUCLEOTIDE SEQUENCE [LARGE SCALE GENOMIC DNA]</scope>
    <source>
        <strain evidence="1 2">SM19</strain>
    </source>
</reference>
<dbReference type="PANTHER" id="PTHR39662:SF1">
    <property type="entry name" value="DUF354 DOMAIN-CONTAINING PROTEIN"/>
    <property type="match status" value="1"/>
</dbReference>
<dbReference type="HOGENOM" id="CLU_064233_0_0_6"/>
<sequence length="344" mass="38567">MSRILIDICHPAHVHFFKNTISVLKERGHEILVTSREKEVTVKLLEDMDVPHYVLSTASKGGVVGMLKELITRNFALYKVNRRFKPDVMSAIGGIFVAQVGRITNTSSVVFYDTENATLQNALTYPFASIVSVPRSYEGWLPKRSERYNGYHELSYLHPDYFKPKYAEAVVNGLSQSEETFLVRVVSWNANHDLNEKGWSIELLRSVVSFLGMKGKVIVSSEAPLPDDLLPYSYKGSPSSLHHVMAFCRLYVGESATMASESVVLGVPAIYAAHTGRGYCNEQESLYGLLQNVKDLSEKALIDSIMAWLLVSPEEILSRHKALMDDTINVVEYSANLIERMAVK</sequence>
<evidence type="ECO:0000313" key="2">
    <source>
        <dbReference type="Proteomes" id="UP000016540"/>
    </source>
</evidence>
<dbReference type="InterPro" id="IPR007152">
    <property type="entry name" value="DUF354"/>
</dbReference>
<dbReference type="SUPFAM" id="SSF53756">
    <property type="entry name" value="UDP-Glycosyltransferase/glycogen phosphorylase"/>
    <property type="match status" value="1"/>
</dbReference>
<dbReference type="STRING" id="1318628.MARLIPOL_01310"/>
<dbReference type="AlphaFoldDB" id="R8B5P0"/>
<accession>R8B5P0</accession>
<dbReference type="Proteomes" id="UP000016540">
    <property type="component" value="Unassembled WGS sequence"/>
</dbReference>
<organism evidence="1 2">
    <name type="scientific">Marinobacter lipolyticus SM19</name>
    <dbReference type="NCBI Taxonomy" id="1318628"/>
    <lineage>
        <taxon>Bacteria</taxon>
        <taxon>Pseudomonadati</taxon>
        <taxon>Pseudomonadota</taxon>
        <taxon>Gammaproteobacteria</taxon>
        <taxon>Pseudomonadales</taxon>
        <taxon>Marinobacteraceae</taxon>
        <taxon>Marinobacter</taxon>
    </lineage>
</organism>
<name>R8B5P0_9GAMM</name>
<dbReference type="PIRSF" id="PIRSF005357">
    <property type="entry name" value="UCP005357"/>
    <property type="match status" value="1"/>
</dbReference>
<dbReference type="OrthoDB" id="7058268at2"/>
<gene>
    <name evidence="1" type="ORF">MARLIPOL_01310</name>
</gene>
<dbReference type="PATRIC" id="fig|1318628.3.peg.257"/>
<dbReference type="RefSeq" id="WP_012136251.1">
    <property type="nucleotide sequence ID" value="NZ_KE007306.1"/>
</dbReference>
<keyword evidence="2" id="KW-1185">Reference proteome</keyword>
<evidence type="ECO:0000313" key="1">
    <source>
        <dbReference type="EMBL" id="EON93925.1"/>
    </source>
</evidence>
<dbReference type="Pfam" id="PF04007">
    <property type="entry name" value="DUF354"/>
    <property type="match status" value="1"/>
</dbReference>
<protein>
    <recommendedName>
        <fullName evidence="3">DUF354 domain-containing protein</fullName>
    </recommendedName>
</protein>